<organism evidence="2 3">
    <name type="scientific">Nocardia jiangsuensis</name>
    <dbReference type="NCBI Taxonomy" id="1691563"/>
    <lineage>
        <taxon>Bacteria</taxon>
        <taxon>Bacillati</taxon>
        <taxon>Actinomycetota</taxon>
        <taxon>Actinomycetes</taxon>
        <taxon>Mycobacteriales</taxon>
        <taxon>Nocardiaceae</taxon>
        <taxon>Nocardia</taxon>
    </lineage>
</organism>
<dbReference type="Proteomes" id="UP001595696">
    <property type="component" value="Unassembled WGS sequence"/>
</dbReference>
<dbReference type="EMBL" id="JBHSAX010000019">
    <property type="protein sequence ID" value="MFC3965175.1"/>
    <property type="molecule type" value="Genomic_DNA"/>
</dbReference>
<dbReference type="InterPro" id="IPR050266">
    <property type="entry name" value="AB_hydrolase_sf"/>
</dbReference>
<feature type="domain" description="AB hydrolase-1" evidence="1">
    <location>
        <begin position="93"/>
        <end position="317"/>
    </location>
</feature>
<proteinExistence type="predicted"/>
<evidence type="ECO:0000259" key="1">
    <source>
        <dbReference type="Pfam" id="PF12697"/>
    </source>
</evidence>
<reference evidence="3" key="1">
    <citation type="journal article" date="2019" name="Int. J. Syst. Evol. Microbiol.">
        <title>The Global Catalogue of Microorganisms (GCM) 10K type strain sequencing project: providing services to taxonomists for standard genome sequencing and annotation.</title>
        <authorList>
            <consortium name="The Broad Institute Genomics Platform"/>
            <consortium name="The Broad Institute Genome Sequencing Center for Infectious Disease"/>
            <person name="Wu L."/>
            <person name="Ma J."/>
        </authorList>
    </citation>
    <scope>NUCLEOTIDE SEQUENCE [LARGE SCALE GENOMIC DNA]</scope>
    <source>
        <strain evidence="3">CGMCC 4.7330</strain>
    </source>
</reference>
<dbReference type="InterPro" id="IPR029058">
    <property type="entry name" value="AB_hydrolase_fold"/>
</dbReference>
<name>A0ABV8DYE1_9NOCA</name>
<dbReference type="PANTHER" id="PTHR43798:SF5">
    <property type="entry name" value="MONOACYLGLYCEROL LIPASE ABHD6"/>
    <property type="match status" value="1"/>
</dbReference>
<dbReference type="Gene3D" id="3.40.50.1820">
    <property type="entry name" value="alpha/beta hydrolase"/>
    <property type="match status" value="1"/>
</dbReference>
<sequence length="327" mass="35039">MTDSEKRSRRWRRTRTTVVVAALTAAGIALLVRTPAPIGHWDDAAGQDRFRAAYDTAFAALPAPARTLDIRTGHGLVRVYRFAGERPAARPFLLLPGRASATPVWAANLPGLLELGDVYTVDLLGEPGLSIQERPISGDADHAAWLHQTLAALPEDAVHLVGLSIGGWTAVNLALHDPAHIATLTLIDPVHVFDDLPLGTIVRSLPAALPWLPKSWRDGFNSYTAGGAPVEDEPVAAMIEAGMRHYRLELPAPTRITEDRLAGLRPPVLAIIAGRSVMHDPATAVATAERALPGGTVRVYPDASHALNGEYPDRIAADIAEFTGARR</sequence>
<dbReference type="RefSeq" id="WP_378614926.1">
    <property type="nucleotide sequence ID" value="NZ_JBHSAX010000019.1"/>
</dbReference>
<evidence type="ECO:0000313" key="2">
    <source>
        <dbReference type="EMBL" id="MFC3965175.1"/>
    </source>
</evidence>
<dbReference type="Pfam" id="PF12697">
    <property type="entry name" value="Abhydrolase_6"/>
    <property type="match status" value="1"/>
</dbReference>
<keyword evidence="3" id="KW-1185">Reference proteome</keyword>
<protein>
    <submittedName>
        <fullName evidence="2">Alpha/beta fold hydrolase</fullName>
    </submittedName>
</protein>
<dbReference type="GO" id="GO:0016787">
    <property type="term" value="F:hydrolase activity"/>
    <property type="evidence" value="ECO:0007669"/>
    <property type="project" value="UniProtKB-KW"/>
</dbReference>
<keyword evidence="2" id="KW-0378">Hydrolase</keyword>
<comment type="caution">
    <text evidence="2">The sequence shown here is derived from an EMBL/GenBank/DDBJ whole genome shotgun (WGS) entry which is preliminary data.</text>
</comment>
<dbReference type="SUPFAM" id="SSF53474">
    <property type="entry name" value="alpha/beta-Hydrolases"/>
    <property type="match status" value="1"/>
</dbReference>
<dbReference type="PANTHER" id="PTHR43798">
    <property type="entry name" value="MONOACYLGLYCEROL LIPASE"/>
    <property type="match status" value="1"/>
</dbReference>
<dbReference type="InterPro" id="IPR000073">
    <property type="entry name" value="AB_hydrolase_1"/>
</dbReference>
<evidence type="ECO:0000313" key="3">
    <source>
        <dbReference type="Proteomes" id="UP001595696"/>
    </source>
</evidence>
<gene>
    <name evidence="2" type="ORF">ACFO0B_24580</name>
</gene>
<accession>A0ABV8DYE1</accession>